<proteinExistence type="predicted"/>
<sequence>MRSKLFVPASRPELFAKAFASAADALSFDLEDSVAAERKQQARDALCELLRSNEIAGHTKVLIVRVNALDTPHFAADIDAVVQQGLEYINLPKPETVDDVRAAASAIERAERANTISRPIKLLLNIESPKAFRHAAELASAHPRVAGLQLGLGDLFEPLGVGRGDVAAVQQAMFGLRIAAGEAGVFAYDSAFANIKDEAGFRAEAQLARSMGFLGKSCIHPRQIALANEVFRPSDEDIAHAVRVVEAARDADAKGIAAYVVDGRMIDPPFIERARALIAQAQRLGLLTGEQRLALASAHAEICDAQAR</sequence>
<dbReference type="OrthoDB" id="348111at2"/>
<keyword evidence="3 5" id="KW-0460">Magnesium</keyword>
<dbReference type="RefSeq" id="WP_018444233.1">
    <property type="nucleotide sequence ID" value="NZ_KB890219.1"/>
</dbReference>
<dbReference type="AlphaFoldDB" id="A0A2N7X0K4"/>
<feature type="binding site" evidence="4">
    <location>
        <position position="127"/>
    </location>
    <ligand>
        <name>substrate</name>
    </ligand>
</feature>
<dbReference type="GO" id="GO:0016829">
    <property type="term" value="F:lyase activity"/>
    <property type="evidence" value="ECO:0007669"/>
    <property type="project" value="UniProtKB-KW"/>
</dbReference>
<dbReference type="PANTHER" id="PTHR32308">
    <property type="entry name" value="LYASE BETA SUBUNIT, PUTATIVE (AFU_ORTHOLOGUE AFUA_4G13030)-RELATED"/>
    <property type="match status" value="1"/>
</dbReference>
<evidence type="ECO:0000256" key="4">
    <source>
        <dbReference type="PIRSR" id="PIRSR015582-1"/>
    </source>
</evidence>
<organism evidence="7 8">
    <name type="scientific">Trinickia symbiotica</name>
    <dbReference type="NCBI Taxonomy" id="863227"/>
    <lineage>
        <taxon>Bacteria</taxon>
        <taxon>Pseudomonadati</taxon>
        <taxon>Pseudomonadota</taxon>
        <taxon>Betaproteobacteria</taxon>
        <taxon>Burkholderiales</taxon>
        <taxon>Burkholderiaceae</taxon>
        <taxon>Trinickia</taxon>
    </lineage>
</organism>
<evidence type="ECO:0000259" key="6">
    <source>
        <dbReference type="Pfam" id="PF03328"/>
    </source>
</evidence>
<comment type="caution">
    <text evidence="7">The sequence shown here is derived from an EMBL/GenBank/DDBJ whole genome shotgun (WGS) entry which is preliminary data.</text>
</comment>
<feature type="binding site" evidence="5">
    <location>
        <position position="127"/>
    </location>
    <ligand>
        <name>Mg(2+)</name>
        <dbReference type="ChEBI" id="CHEBI:18420"/>
    </ligand>
</feature>
<gene>
    <name evidence="7" type="ORF">C0Z20_18725</name>
</gene>
<dbReference type="PIRSF" id="PIRSF015582">
    <property type="entry name" value="Cit_lyase_B"/>
    <property type="match status" value="1"/>
</dbReference>
<dbReference type="InterPro" id="IPR015813">
    <property type="entry name" value="Pyrv/PenolPyrv_kinase-like_dom"/>
</dbReference>
<accession>A0A2N7X0K4</accession>
<dbReference type="Gene3D" id="3.20.20.60">
    <property type="entry name" value="Phosphoenolpyruvate-binding domains"/>
    <property type="match status" value="1"/>
</dbReference>
<reference evidence="7 8" key="1">
    <citation type="submission" date="2018-01" db="EMBL/GenBank/DDBJ databases">
        <title>Whole genome analyses suggest that Burkholderia sensu lato contains two further novel genera in the rhizoxinica-symbiotica group Mycetohabitans gen. nov., and Trinickia gen. nov.: implications for the evolution of diazotrophy and nodulation in the Burkholderiaceae.</title>
        <authorList>
            <person name="Estrada-de los Santos P."/>
            <person name="Palmer M."/>
            <person name="Chavez-Ramirez B."/>
            <person name="Beukes C."/>
            <person name="Steenkamp E.T."/>
            <person name="Hirsch A.M."/>
            <person name="Manyaka P."/>
            <person name="Maluk M."/>
            <person name="Lafos M."/>
            <person name="Crook M."/>
            <person name="Gross E."/>
            <person name="Simon M.F."/>
            <person name="Bueno dos Reis Junior F."/>
            <person name="Poole P.S."/>
            <person name="Venter S.N."/>
            <person name="James E.K."/>
        </authorList>
    </citation>
    <scope>NUCLEOTIDE SEQUENCE [LARGE SCALE GENOMIC DNA]</scope>
    <source>
        <strain evidence="7 8">JPY 581</strain>
    </source>
</reference>
<evidence type="ECO:0000256" key="3">
    <source>
        <dbReference type="ARBA" id="ARBA00022842"/>
    </source>
</evidence>
<dbReference type="EMBL" id="PNYC01000012">
    <property type="protein sequence ID" value="PMS35160.1"/>
    <property type="molecule type" value="Genomic_DNA"/>
</dbReference>
<evidence type="ECO:0000256" key="1">
    <source>
        <dbReference type="ARBA" id="ARBA00001946"/>
    </source>
</evidence>
<dbReference type="GO" id="GO:0000287">
    <property type="term" value="F:magnesium ion binding"/>
    <property type="evidence" value="ECO:0007669"/>
    <property type="project" value="TreeGrafter"/>
</dbReference>
<dbReference type="PANTHER" id="PTHR32308:SF10">
    <property type="entry name" value="CITRATE LYASE SUBUNIT BETA"/>
    <property type="match status" value="1"/>
</dbReference>
<evidence type="ECO:0000313" key="8">
    <source>
        <dbReference type="Proteomes" id="UP000235777"/>
    </source>
</evidence>
<dbReference type="SUPFAM" id="SSF51621">
    <property type="entry name" value="Phosphoenolpyruvate/pyruvate domain"/>
    <property type="match status" value="1"/>
</dbReference>
<keyword evidence="2 5" id="KW-0479">Metal-binding</keyword>
<dbReference type="STRING" id="863227.GCA_000373005_05618"/>
<dbReference type="Pfam" id="PF03328">
    <property type="entry name" value="HpcH_HpaI"/>
    <property type="match status" value="1"/>
</dbReference>
<name>A0A2N7X0K4_9BURK</name>
<dbReference type="Proteomes" id="UP000235777">
    <property type="component" value="Unassembled WGS sequence"/>
</dbReference>
<evidence type="ECO:0000256" key="2">
    <source>
        <dbReference type="ARBA" id="ARBA00022723"/>
    </source>
</evidence>
<keyword evidence="7" id="KW-0456">Lyase</keyword>
<protein>
    <submittedName>
        <fullName evidence="7">CoA ester lyase</fullName>
    </submittedName>
</protein>
<feature type="binding site" evidence="5">
    <location>
        <position position="154"/>
    </location>
    <ligand>
        <name>Mg(2+)</name>
        <dbReference type="ChEBI" id="CHEBI:18420"/>
    </ligand>
</feature>
<feature type="binding site" evidence="4">
    <location>
        <position position="65"/>
    </location>
    <ligand>
        <name>substrate</name>
    </ligand>
</feature>
<feature type="domain" description="HpcH/HpaI aldolase/citrate lyase" evidence="6">
    <location>
        <begin position="2"/>
        <end position="221"/>
    </location>
</feature>
<evidence type="ECO:0000313" key="7">
    <source>
        <dbReference type="EMBL" id="PMS35160.1"/>
    </source>
</evidence>
<evidence type="ECO:0000256" key="5">
    <source>
        <dbReference type="PIRSR" id="PIRSR015582-2"/>
    </source>
</evidence>
<keyword evidence="8" id="KW-1185">Reference proteome</keyword>
<comment type="cofactor">
    <cofactor evidence="1">
        <name>Mg(2+)</name>
        <dbReference type="ChEBI" id="CHEBI:18420"/>
    </cofactor>
</comment>
<dbReference type="InterPro" id="IPR040442">
    <property type="entry name" value="Pyrv_kinase-like_dom_sf"/>
</dbReference>
<dbReference type="InterPro" id="IPR005000">
    <property type="entry name" value="Aldolase/citrate-lyase_domain"/>
</dbReference>
<dbReference type="InterPro" id="IPR011206">
    <property type="entry name" value="Citrate_lyase_beta/mcl1/mcl2"/>
</dbReference>
<dbReference type="GO" id="GO:0006107">
    <property type="term" value="P:oxaloacetate metabolic process"/>
    <property type="evidence" value="ECO:0007669"/>
    <property type="project" value="TreeGrafter"/>
</dbReference>